<dbReference type="AlphaFoldDB" id="A0A5Q3QJL0"/>
<evidence type="ECO:0000256" key="2">
    <source>
        <dbReference type="ARBA" id="ARBA00022723"/>
    </source>
</evidence>
<dbReference type="UniPathway" id="UPA01057">
    <property type="reaction ID" value="UER00164"/>
</dbReference>
<comment type="cofactor">
    <cofactor evidence="6">
        <name>Mg(2+)</name>
        <dbReference type="ChEBI" id="CHEBI:18420"/>
    </cofactor>
    <cofactor evidence="6">
        <name>Mn(2+)</name>
        <dbReference type="ChEBI" id="CHEBI:29035"/>
    </cofactor>
</comment>
<evidence type="ECO:0000256" key="3">
    <source>
        <dbReference type="ARBA" id="ARBA00022842"/>
    </source>
</evidence>
<protein>
    <recommendedName>
        <fullName evidence="6">2-succinyl-5-enolpyruvyl-6-hydroxy-3-cyclohexene-1-carboxylate synthase</fullName>
        <shortName evidence="6">SEPHCHC synthase</shortName>
        <ecNumber evidence="6">2.2.1.9</ecNumber>
    </recommendedName>
    <alternativeName>
        <fullName evidence="6">Menaquinone biosynthesis protein MenD</fullName>
    </alternativeName>
</protein>
<evidence type="ECO:0000256" key="4">
    <source>
        <dbReference type="ARBA" id="ARBA00023052"/>
    </source>
</evidence>
<keyword evidence="10" id="KW-1185">Reference proteome</keyword>
<comment type="similarity">
    <text evidence="6">Belongs to the TPP enzyme family. MenD subfamily.</text>
</comment>
<dbReference type="PANTHER" id="PTHR42916">
    <property type="entry name" value="2-SUCCINYL-5-ENOLPYRUVYL-6-HYDROXY-3-CYCLOHEXENE-1-CARBOXYLATE SYNTHASE"/>
    <property type="match status" value="1"/>
</dbReference>
<evidence type="ECO:0000259" key="8">
    <source>
        <dbReference type="Pfam" id="PF02776"/>
    </source>
</evidence>
<dbReference type="UniPathway" id="UPA00079"/>
<reference evidence="10" key="1">
    <citation type="submission" date="2019-11" db="EMBL/GenBank/DDBJ databases">
        <title>The complete genome sequence of Saccharopolyspora sp. E2A.</title>
        <authorList>
            <person name="Zhang G."/>
        </authorList>
    </citation>
    <scope>NUCLEOTIDE SEQUENCE [LARGE SCALE GENOMIC DNA]</scope>
    <source>
        <strain evidence="10">E2A</strain>
    </source>
</reference>
<keyword evidence="5 6" id="KW-0464">Manganese</keyword>
<organism evidence="9 10">
    <name type="scientific">Allosaccharopolyspora coralli</name>
    <dbReference type="NCBI Taxonomy" id="2665642"/>
    <lineage>
        <taxon>Bacteria</taxon>
        <taxon>Bacillati</taxon>
        <taxon>Actinomycetota</taxon>
        <taxon>Actinomycetes</taxon>
        <taxon>Pseudonocardiales</taxon>
        <taxon>Pseudonocardiaceae</taxon>
        <taxon>Allosaccharopolyspora</taxon>
    </lineage>
</organism>
<dbReference type="GO" id="GO:0030145">
    <property type="term" value="F:manganese ion binding"/>
    <property type="evidence" value="ECO:0007669"/>
    <property type="project" value="UniProtKB-UniRule"/>
</dbReference>
<dbReference type="Proteomes" id="UP000371041">
    <property type="component" value="Chromosome"/>
</dbReference>
<sequence>MNPSTAQAEVMVDELVRNGVCDVVLAPGSRNAPLSFAVHAAAEEGRLRLHVRIDERSAGFLALGMAACSRRPVAVMCTSGTAVANLHPAVAEAWQAGVPMVVLTADRPPEMRAANANQTIDQHGLFGTAVCAFHEFAVAERRPGLNAYWRTEVSRACAAASRGPVHLDVPFREPLVPDGEPDWCEPLVGRADGGPWTVAAARAGSALTRVRSPRGLVLVADDRRAEEAGAWGERLGWPVLSETGGVGQAGGAAITSGMWLLGVDDFLADHRPDQVVCFGRPTVFRAVQNLFGHPDTEVLLVHDGEHWPAPRHDVVEVAAHPGPPSGATDSEWLAAWQQADRKVTDVVRAELEMLPWPTGVLLARDVAAALPPGAQLVLGSSNPARDVALAPVRRSDVTVHRNRGAAGIDGMVSTAAGAALVHEGRTVALVGDLTFLHDSNGLLLGPQEQRPDLTLVVFNDDGGGIFSLLEQGEPQHAASFERVFGTAHGVDLSHLCAAHGIEHVRVTDRAALPTALRSSGGLRVVEVIADRADLRSVHERLRATVTATFGT</sequence>
<dbReference type="Pfam" id="PF02776">
    <property type="entry name" value="TPP_enzyme_N"/>
    <property type="match status" value="1"/>
</dbReference>
<dbReference type="GO" id="GO:0000287">
    <property type="term" value="F:magnesium ion binding"/>
    <property type="evidence" value="ECO:0007669"/>
    <property type="project" value="UniProtKB-UniRule"/>
</dbReference>
<evidence type="ECO:0000256" key="1">
    <source>
        <dbReference type="ARBA" id="ARBA00022679"/>
    </source>
</evidence>
<comment type="pathway">
    <text evidence="6">Quinol/quinone metabolism; menaquinone biosynthesis.</text>
</comment>
<gene>
    <name evidence="6 9" type="primary">menD</name>
    <name evidence="9" type="ORF">GIY23_20835</name>
</gene>
<dbReference type="GO" id="GO:0030976">
    <property type="term" value="F:thiamine pyrophosphate binding"/>
    <property type="evidence" value="ECO:0007669"/>
    <property type="project" value="UniProtKB-UniRule"/>
</dbReference>
<dbReference type="InterPro" id="IPR012001">
    <property type="entry name" value="Thiamin_PyroP_enz_TPP-bd_dom"/>
</dbReference>
<dbReference type="NCBIfam" id="TIGR00173">
    <property type="entry name" value="menD"/>
    <property type="match status" value="1"/>
</dbReference>
<comment type="function">
    <text evidence="6">Catalyzes the thiamine diphosphate-dependent decarboxylation of 2-oxoglutarate and the subsequent addition of the resulting succinic semialdehyde-thiamine pyrophosphate anion to isochorismate to yield 2-succinyl-5-enolpyruvyl-6-hydroxy-3-cyclohexene-1-carboxylate (SEPHCHC).</text>
</comment>
<keyword evidence="4 6" id="KW-0786">Thiamine pyrophosphate</keyword>
<evidence type="ECO:0000313" key="9">
    <source>
        <dbReference type="EMBL" id="QGK71639.1"/>
    </source>
</evidence>
<comment type="pathway">
    <text evidence="6">Quinol/quinone metabolism; 1,4-dihydroxy-2-naphthoate biosynthesis; 1,4-dihydroxy-2-naphthoate from chorismate: step 2/7.</text>
</comment>
<dbReference type="Gene3D" id="3.40.50.1220">
    <property type="entry name" value="TPP-binding domain"/>
    <property type="match status" value="1"/>
</dbReference>
<dbReference type="SUPFAM" id="SSF52518">
    <property type="entry name" value="Thiamin diphosphate-binding fold (THDP-binding)"/>
    <property type="match status" value="2"/>
</dbReference>
<feature type="domain" description="Thiamine pyrophosphate enzyme N-terminal TPP-binding" evidence="8">
    <location>
        <begin position="8"/>
        <end position="124"/>
    </location>
</feature>
<dbReference type="CDD" id="cd02009">
    <property type="entry name" value="TPP_SHCHC_synthase"/>
    <property type="match status" value="1"/>
</dbReference>
<evidence type="ECO:0000256" key="6">
    <source>
        <dbReference type="HAMAP-Rule" id="MF_01659"/>
    </source>
</evidence>
<keyword evidence="2 6" id="KW-0479">Metal-binding</keyword>
<feature type="domain" description="Thiamine pyrophosphate enzyme TPP-binding" evidence="7">
    <location>
        <begin position="407"/>
        <end position="517"/>
    </location>
</feature>
<dbReference type="InterPro" id="IPR011766">
    <property type="entry name" value="TPP_enzyme_TPP-bd"/>
</dbReference>
<dbReference type="KEGG" id="sace:GIY23_20835"/>
<keyword evidence="1 6" id="KW-0808">Transferase</keyword>
<keyword evidence="6" id="KW-0474">Menaquinone biosynthesis</keyword>
<dbReference type="InterPro" id="IPR029061">
    <property type="entry name" value="THDP-binding"/>
</dbReference>
<comment type="catalytic activity">
    <reaction evidence="6">
        <text>isochorismate + 2-oxoglutarate + H(+) = 5-enolpyruvoyl-6-hydroxy-2-succinyl-cyclohex-3-ene-1-carboxylate + CO2</text>
        <dbReference type="Rhea" id="RHEA:25593"/>
        <dbReference type="ChEBI" id="CHEBI:15378"/>
        <dbReference type="ChEBI" id="CHEBI:16526"/>
        <dbReference type="ChEBI" id="CHEBI:16810"/>
        <dbReference type="ChEBI" id="CHEBI:29780"/>
        <dbReference type="ChEBI" id="CHEBI:58818"/>
        <dbReference type="EC" id="2.2.1.9"/>
    </reaction>
</comment>
<proteinExistence type="inferred from homology"/>
<dbReference type="RefSeq" id="WP_154078210.1">
    <property type="nucleotide sequence ID" value="NZ_CP045929.1"/>
</dbReference>
<name>A0A5Q3QJL0_9PSEU</name>
<dbReference type="EMBL" id="CP045929">
    <property type="protein sequence ID" value="QGK71639.1"/>
    <property type="molecule type" value="Genomic_DNA"/>
</dbReference>
<accession>A0A5Q3QJL0</accession>
<dbReference type="EC" id="2.2.1.9" evidence="6"/>
<keyword evidence="3 6" id="KW-0460">Magnesium</keyword>
<dbReference type="HAMAP" id="MF_01659">
    <property type="entry name" value="MenD"/>
    <property type="match status" value="1"/>
</dbReference>
<evidence type="ECO:0000256" key="5">
    <source>
        <dbReference type="ARBA" id="ARBA00023211"/>
    </source>
</evidence>
<comment type="cofactor">
    <cofactor evidence="6">
        <name>thiamine diphosphate</name>
        <dbReference type="ChEBI" id="CHEBI:58937"/>
    </cofactor>
    <text evidence="6">Binds 1 thiamine pyrophosphate per subunit.</text>
</comment>
<dbReference type="PIRSF" id="PIRSF004983">
    <property type="entry name" value="MenD"/>
    <property type="match status" value="1"/>
</dbReference>
<evidence type="ECO:0000313" key="10">
    <source>
        <dbReference type="Proteomes" id="UP000371041"/>
    </source>
</evidence>
<dbReference type="InterPro" id="IPR004433">
    <property type="entry name" value="MenaQ_synth_MenD"/>
</dbReference>
<dbReference type="PANTHER" id="PTHR42916:SF1">
    <property type="entry name" value="PROTEIN PHYLLO, CHLOROPLASTIC"/>
    <property type="match status" value="1"/>
</dbReference>
<evidence type="ECO:0000259" key="7">
    <source>
        <dbReference type="Pfam" id="PF02775"/>
    </source>
</evidence>
<dbReference type="CDD" id="cd07037">
    <property type="entry name" value="TPP_PYR_MenD"/>
    <property type="match status" value="1"/>
</dbReference>
<dbReference type="GO" id="GO:0009234">
    <property type="term" value="P:menaquinone biosynthetic process"/>
    <property type="evidence" value="ECO:0007669"/>
    <property type="project" value="UniProtKB-UniRule"/>
</dbReference>
<dbReference type="GO" id="GO:0070204">
    <property type="term" value="F:2-succinyl-5-enolpyruvyl-6-hydroxy-3-cyclohexene-1-carboxylic-acid synthase activity"/>
    <property type="evidence" value="ECO:0007669"/>
    <property type="project" value="UniProtKB-UniRule"/>
</dbReference>
<comment type="subunit">
    <text evidence="6">Homodimer.</text>
</comment>
<dbReference type="Gene3D" id="3.40.50.970">
    <property type="match status" value="2"/>
</dbReference>
<dbReference type="Pfam" id="PF02775">
    <property type="entry name" value="TPP_enzyme_C"/>
    <property type="match status" value="1"/>
</dbReference>